<dbReference type="Proteomes" id="UP001159405">
    <property type="component" value="Unassembled WGS sequence"/>
</dbReference>
<feature type="compositionally biased region" description="Polar residues" evidence="1">
    <location>
        <begin position="183"/>
        <end position="193"/>
    </location>
</feature>
<organism evidence="2 3">
    <name type="scientific">Porites lobata</name>
    <dbReference type="NCBI Taxonomy" id="104759"/>
    <lineage>
        <taxon>Eukaryota</taxon>
        <taxon>Metazoa</taxon>
        <taxon>Cnidaria</taxon>
        <taxon>Anthozoa</taxon>
        <taxon>Hexacorallia</taxon>
        <taxon>Scleractinia</taxon>
        <taxon>Fungiina</taxon>
        <taxon>Poritidae</taxon>
        <taxon>Porites</taxon>
    </lineage>
</organism>
<feature type="compositionally biased region" description="Low complexity" evidence="1">
    <location>
        <begin position="81"/>
        <end position="90"/>
    </location>
</feature>
<evidence type="ECO:0000313" key="2">
    <source>
        <dbReference type="EMBL" id="CAH3173865.1"/>
    </source>
</evidence>
<gene>
    <name evidence="2" type="ORF">PLOB_00014401</name>
</gene>
<accession>A0ABN8R6Y7</accession>
<protein>
    <submittedName>
        <fullName evidence="2">Uncharacterized protein</fullName>
    </submittedName>
</protein>
<keyword evidence="3" id="KW-1185">Reference proteome</keyword>
<feature type="region of interest" description="Disordered" evidence="1">
    <location>
        <begin position="151"/>
        <end position="193"/>
    </location>
</feature>
<evidence type="ECO:0000313" key="3">
    <source>
        <dbReference type="Proteomes" id="UP001159405"/>
    </source>
</evidence>
<comment type="caution">
    <text evidence="2">The sequence shown here is derived from an EMBL/GenBank/DDBJ whole genome shotgun (WGS) entry which is preliminary data.</text>
</comment>
<proteinExistence type="predicted"/>
<name>A0ABN8R6Y7_9CNID</name>
<dbReference type="EMBL" id="CALNXK010000185">
    <property type="protein sequence ID" value="CAH3173865.1"/>
    <property type="molecule type" value="Genomic_DNA"/>
</dbReference>
<feature type="compositionally biased region" description="Basic and acidic residues" evidence="1">
    <location>
        <begin position="48"/>
        <end position="57"/>
    </location>
</feature>
<feature type="compositionally biased region" description="Basic and acidic residues" evidence="1">
    <location>
        <begin position="159"/>
        <end position="169"/>
    </location>
</feature>
<feature type="compositionally biased region" description="Basic residues" evidence="1">
    <location>
        <begin position="170"/>
        <end position="179"/>
    </location>
</feature>
<evidence type="ECO:0000256" key="1">
    <source>
        <dbReference type="SAM" id="MobiDB-lite"/>
    </source>
</evidence>
<reference evidence="2 3" key="1">
    <citation type="submission" date="2022-05" db="EMBL/GenBank/DDBJ databases">
        <authorList>
            <consortium name="Genoscope - CEA"/>
            <person name="William W."/>
        </authorList>
    </citation>
    <scope>NUCLEOTIDE SEQUENCE [LARGE SCALE GENOMIC DNA]</scope>
</reference>
<feature type="compositionally biased region" description="Polar residues" evidence="1">
    <location>
        <begin position="58"/>
        <end position="68"/>
    </location>
</feature>
<sequence length="341" mass="39335">MPFALTGTSESVKDKRSYKEMRELLLLHRRYEEKAVRLFRKGLSGSNKTDEIRDTKRLSSTNTATDLNEPTKARGNHKKNSTTPKNPPKSFHLNDKDYLKQLLLNSGGNVNFSDRSVAQRHWDVTSTRAQLRLPKLDSIPPENKEIFYTALPKMPPLPKLKDRKSEPLKRDKKKKRNRHNSSQERNTFSSQTCLSVRQLPRDHFMLHDFGNGGSSSSKTSTLPALPRISLSREMDPTSEAITHEEGNLWLVPIVNIEIPRYRLEKWDELENGSPTTTEEDKFKAVQIKGVSSENRTIEDQQPKYKRNVHFSEFLHEIHLYSPISTAHSARSMEDVKNINYE</sequence>
<feature type="region of interest" description="Disordered" evidence="1">
    <location>
        <begin position="39"/>
        <end position="91"/>
    </location>
</feature>